<evidence type="ECO:0000313" key="3">
    <source>
        <dbReference type="EMBL" id="KAJ3121533.1"/>
    </source>
</evidence>
<feature type="compositionally biased region" description="Low complexity" evidence="1">
    <location>
        <begin position="33"/>
        <end position="46"/>
    </location>
</feature>
<protein>
    <submittedName>
        <fullName evidence="3">Uncharacterized protein</fullName>
    </submittedName>
</protein>
<accession>A0AAD5SZW3</accession>
<evidence type="ECO:0000313" key="4">
    <source>
        <dbReference type="Proteomes" id="UP001211907"/>
    </source>
</evidence>
<name>A0AAD5SZW3_9FUNG</name>
<dbReference type="EMBL" id="JADGJH010000874">
    <property type="protein sequence ID" value="KAJ3121533.1"/>
    <property type="molecule type" value="Genomic_DNA"/>
</dbReference>
<evidence type="ECO:0000256" key="1">
    <source>
        <dbReference type="SAM" id="MobiDB-lite"/>
    </source>
</evidence>
<keyword evidence="4" id="KW-1185">Reference proteome</keyword>
<gene>
    <name evidence="3" type="ORF">HK100_012344</name>
</gene>
<keyword evidence="2" id="KW-1133">Transmembrane helix</keyword>
<keyword evidence="2" id="KW-0812">Transmembrane</keyword>
<comment type="caution">
    <text evidence="3">The sequence shown here is derived from an EMBL/GenBank/DDBJ whole genome shotgun (WGS) entry which is preliminary data.</text>
</comment>
<feature type="transmembrane region" description="Helical" evidence="2">
    <location>
        <begin position="137"/>
        <end position="158"/>
    </location>
</feature>
<dbReference type="Proteomes" id="UP001211907">
    <property type="component" value="Unassembled WGS sequence"/>
</dbReference>
<feature type="transmembrane region" description="Helical" evidence="2">
    <location>
        <begin position="164"/>
        <end position="180"/>
    </location>
</feature>
<reference evidence="3" key="1">
    <citation type="submission" date="2020-05" db="EMBL/GenBank/DDBJ databases">
        <title>Phylogenomic resolution of chytrid fungi.</title>
        <authorList>
            <person name="Stajich J.E."/>
            <person name="Amses K."/>
            <person name="Simmons R."/>
            <person name="Seto K."/>
            <person name="Myers J."/>
            <person name="Bonds A."/>
            <person name="Quandt C.A."/>
            <person name="Barry K."/>
            <person name="Liu P."/>
            <person name="Grigoriev I."/>
            <person name="Longcore J.E."/>
            <person name="James T.Y."/>
        </authorList>
    </citation>
    <scope>NUCLEOTIDE SEQUENCE</scope>
    <source>
        <strain evidence="3">JEL0513</strain>
    </source>
</reference>
<proteinExistence type="predicted"/>
<dbReference type="AlphaFoldDB" id="A0AAD5SZW3"/>
<organism evidence="3 4">
    <name type="scientific">Physocladia obscura</name>
    <dbReference type="NCBI Taxonomy" id="109957"/>
    <lineage>
        <taxon>Eukaryota</taxon>
        <taxon>Fungi</taxon>
        <taxon>Fungi incertae sedis</taxon>
        <taxon>Chytridiomycota</taxon>
        <taxon>Chytridiomycota incertae sedis</taxon>
        <taxon>Chytridiomycetes</taxon>
        <taxon>Chytridiales</taxon>
        <taxon>Chytriomycetaceae</taxon>
        <taxon>Physocladia</taxon>
    </lineage>
</organism>
<evidence type="ECO:0000256" key="2">
    <source>
        <dbReference type="SAM" id="Phobius"/>
    </source>
</evidence>
<sequence>MVDIVPSEHELDGEEAEIAIVMEDTEQEANVNASAPSTTAEASAESDQTTDPTIVPISMVEEDSPPPQYDGANGFELNLLAEIKLDFEKAPSEYFDISIPSRLENRISNVSFTSRMTALNQLLSTLEMQRSIMVISYYGLVSRSIAAICAIVSISVFFITRNQLIVVLLVFSIILLINMPKSAKVGTLIYTNRAQELADPWTKEDELSGINLLWRIKKTFNDGARLTRIGLTVCVYEKIRLAADDVVQNVEALPIYVEQE</sequence>
<keyword evidence="2" id="KW-0472">Membrane</keyword>
<feature type="region of interest" description="Disordered" evidence="1">
    <location>
        <begin position="27"/>
        <end position="51"/>
    </location>
</feature>